<comment type="caution">
    <text evidence="2">The sequence shown here is derived from an EMBL/GenBank/DDBJ whole genome shotgun (WGS) entry which is preliminary data.</text>
</comment>
<keyword evidence="3" id="KW-1185">Reference proteome</keyword>
<dbReference type="EMBL" id="JAZHXJ010000001">
    <property type="protein sequence ID" value="KAL1884322.1"/>
    <property type="molecule type" value="Genomic_DNA"/>
</dbReference>
<evidence type="ECO:0000313" key="2">
    <source>
        <dbReference type="EMBL" id="KAL1884322.1"/>
    </source>
</evidence>
<evidence type="ECO:0000256" key="1">
    <source>
        <dbReference type="SAM" id="MobiDB-lite"/>
    </source>
</evidence>
<dbReference type="Proteomes" id="UP001586593">
    <property type="component" value="Unassembled WGS sequence"/>
</dbReference>
<organism evidence="2 3">
    <name type="scientific">Phialemonium thermophilum</name>
    <dbReference type="NCBI Taxonomy" id="223376"/>
    <lineage>
        <taxon>Eukaryota</taxon>
        <taxon>Fungi</taxon>
        <taxon>Dikarya</taxon>
        <taxon>Ascomycota</taxon>
        <taxon>Pezizomycotina</taxon>
        <taxon>Sordariomycetes</taxon>
        <taxon>Sordariomycetidae</taxon>
        <taxon>Cephalothecales</taxon>
        <taxon>Cephalothecaceae</taxon>
        <taxon>Phialemonium</taxon>
    </lineage>
</organism>
<accession>A0ABR3Y969</accession>
<evidence type="ECO:0008006" key="4">
    <source>
        <dbReference type="Google" id="ProtNLM"/>
    </source>
</evidence>
<protein>
    <recommendedName>
        <fullName evidence="4">Tpr domain containing protein</fullName>
    </recommendedName>
</protein>
<evidence type="ECO:0000313" key="3">
    <source>
        <dbReference type="Proteomes" id="UP001586593"/>
    </source>
</evidence>
<proteinExistence type="predicted"/>
<feature type="compositionally biased region" description="Basic and acidic residues" evidence="1">
    <location>
        <begin position="26"/>
        <end position="47"/>
    </location>
</feature>
<sequence length="770" mass="86737">MGEENRKGKLWRLFRTRSSTVRNGKLGKEPRFLRRASDGHGVERDARNPPCFPDLDSPTHHTAGRSEPVTVKGKGRQQPGLKRYDRKPLTEWPPAGFSIDDELSLGNAMELICRGVPVFRGHKRPIPHASDHYFALFATVAGNKGDETDAADAHESMTQLMTMRILGSRPITRPWETLEQPSYSFWFGTLPGTITLNHWVFMSSVLPPTIGLRDPGVTPREAELDRILERIQQLEKGLEEDDVDLMYKNLYRKLLRDPDRLVDPHKTLDKQITDLIVVLSGSDWIDFSAPKHQIVTRFIFETDETNHDTYVKFFHQLVLSIELDLRINSRQHLDQAKEHLLSHIPPKIQWSIALARRWRDYVRIRSYGKTADQVRLRLKLKKRQVRMLKRFAQMMKWPNLTPTINVLERRDADSTLDLISSHAMAFFSGLILPGATFPFLIMNSLIDLDPDPATDELALLTHLHPHCGFQYRNSYTYWTATSIVGKVLAPTCRAVAGWVGPARPTVDLEGSQIARIRCRRPQRQRDQTGRLQQLHLLPEDVRSMSDRSDPLGPPVAAFPVREYILAMPESDPNEDYSGGCTAARIDMLLLKRCADRTAESGPSWFDASVQFAVDGTSHKLRLNSDVYFISAWPCSDGPHPLFFDYVYVLVRAERVLYMEGWNGGPGDAQPTSRGASGGWSKQSGVIGKTAGTVSSHLSADDNEDKVLVVEAFGLPDNEVLVRAWCSQWGLSALVADIDKTCMACAIREAYAATLSVVILVSAKQTSDSND</sequence>
<dbReference type="PANTHER" id="PTHR42345:SF1">
    <property type="entry name" value="VTC DOMAIN-CONTAINING PROTEIN"/>
    <property type="match status" value="1"/>
</dbReference>
<gene>
    <name evidence="2" type="ORF">VTK73DRAFT_16</name>
</gene>
<dbReference type="PANTHER" id="PTHR42345">
    <property type="entry name" value="TPR_REGION DOMAIN-CONTAINING PROTEIN"/>
    <property type="match status" value="1"/>
</dbReference>
<feature type="region of interest" description="Disordered" evidence="1">
    <location>
        <begin position="22"/>
        <end position="89"/>
    </location>
</feature>
<name>A0ABR3Y969_9PEZI</name>
<reference evidence="2 3" key="1">
    <citation type="journal article" date="2024" name="Commun. Biol.">
        <title>Comparative genomic analysis of thermophilic fungi reveals convergent evolutionary adaptations and gene losses.</title>
        <authorList>
            <person name="Steindorff A.S."/>
            <person name="Aguilar-Pontes M.V."/>
            <person name="Robinson A.J."/>
            <person name="Andreopoulos B."/>
            <person name="LaButti K."/>
            <person name="Kuo A."/>
            <person name="Mondo S."/>
            <person name="Riley R."/>
            <person name="Otillar R."/>
            <person name="Haridas S."/>
            <person name="Lipzen A."/>
            <person name="Grimwood J."/>
            <person name="Schmutz J."/>
            <person name="Clum A."/>
            <person name="Reid I.D."/>
            <person name="Moisan M.C."/>
            <person name="Butler G."/>
            <person name="Nguyen T.T.M."/>
            <person name="Dewar K."/>
            <person name="Conant G."/>
            <person name="Drula E."/>
            <person name="Henrissat B."/>
            <person name="Hansel C."/>
            <person name="Singer S."/>
            <person name="Hutchinson M.I."/>
            <person name="de Vries R.P."/>
            <person name="Natvig D.O."/>
            <person name="Powell A.J."/>
            <person name="Tsang A."/>
            <person name="Grigoriev I.V."/>
        </authorList>
    </citation>
    <scope>NUCLEOTIDE SEQUENCE [LARGE SCALE GENOMIC DNA]</scope>
    <source>
        <strain evidence="2 3">ATCC 24622</strain>
    </source>
</reference>